<accession>X1B6Z5</accession>
<sequence length="87" mass="10494">MIELNDNEYLERYFEESNLRERVFDLRDNQGMTHIMPIGCVIEQIKIMPSEDRKKAIKIMRKIDFLNGNMEHFLKYVAEGMINELFH</sequence>
<reference evidence="1" key="1">
    <citation type="journal article" date="2014" name="Front. Microbiol.">
        <title>High frequency of phylogenetically diverse reductive dehalogenase-homologous genes in deep subseafloor sedimentary metagenomes.</title>
        <authorList>
            <person name="Kawai M."/>
            <person name="Futagami T."/>
            <person name="Toyoda A."/>
            <person name="Takaki Y."/>
            <person name="Nishi S."/>
            <person name="Hori S."/>
            <person name="Arai W."/>
            <person name="Tsubouchi T."/>
            <person name="Morono Y."/>
            <person name="Uchiyama I."/>
            <person name="Ito T."/>
            <person name="Fujiyama A."/>
            <person name="Inagaki F."/>
            <person name="Takami H."/>
        </authorList>
    </citation>
    <scope>NUCLEOTIDE SEQUENCE</scope>
    <source>
        <strain evidence="1">Expedition CK06-06</strain>
    </source>
</reference>
<dbReference type="EMBL" id="BART01025872">
    <property type="protein sequence ID" value="GAG90875.1"/>
    <property type="molecule type" value="Genomic_DNA"/>
</dbReference>
<proteinExistence type="predicted"/>
<dbReference type="AlphaFoldDB" id="X1B6Z5"/>
<comment type="caution">
    <text evidence="1">The sequence shown here is derived from an EMBL/GenBank/DDBJ whole genome shotgun (WGS) entry which is preliminary data.</text>
</comment>
<protein>
    <submittedName>
        <fullName evidence="1">Uncharacterized protein</fullName>
    </submittedName>
</protein>
<name>X1B6Z5_9ZZZZ</name>
<gene>
    <name evidence="1" type="ORF">S01H4_46315</name>
</gene>
<evidence type="ECO:0000313" key="1">
    <source>
        <dbReference type="EMBL" id="GAG90875.1"/>
    </source>
</evidence>
<organism evidence="1">
    <name type="scientific">marine sediment metagenome</name>
    <dbReference type="NCBI Taxonomy" id="412755"/>
    <lineage>
        <taxon>unclassified sequences</taxon>
        <taxon>metagenomes</taxon>
        <taxon>ecological metagenomes</taxon>
    </lineage>
</organism>